<dbReference type="Pfam" id="PF02557">
    <property type="entry name" value="VanY"/>
    <property type="match status" value="1"/>
</dbReference>
<dbReference type="Gene3D" id="3.30.1380.10">
    <property type="match status" value="1"/>
</dbReference>
<evidence type="ECO:0000259" key="2">
    <source>
        <dbReference type="Pfam" id="PF02557"/>
    </source>
</evidence>
<protein>
    <recommendedName>
        <fullName evidence="2">D-alanyl-D-alanine carboxypeptidase-like core domain-containing protein</fullName>
    </recommendedName>
</protein>
<dbReference type="AlphaFoldDB" id="A0A2U1ZY30"/>
<evidence type="ECO:0000313" key="4">
    <source>
        <dbReference type="Proteomes" id="UP000245166"/>
    </source>
</evidence>
<dbReference type="GO" id="GO:0008233">
    <property type="term" value="F:peptidase activity"/>
    <property type="evidence" value="ECO:0007669"/>
    <property type="project" value="InterPro"/>
</dbReference>
<sequence>MVRTSPRHRLALVLALVLAGTLGLALPTAPASAVPVADGVYAIEHTGEIYRVSAGTARHLTYSEWVDLGRPSPQPAPTSYVGYAWSTGISSVTRWDPDVPASWTWRQVGYDAWVRVGRPSPAAVGWVEGSYVYRWATNDQIGVIAPDGTYRWLTPAEWAAMGHRAPDVRRNEGFVSLTWGPEIFRMTDLASGRGEPLDYAGWRRENFPTPRPVTALADHRYERYSTQSSIWYAGPMVQREISHAEWSAVGRPAPTVLPAGASSPWPAGRPAPYSGQYRAENGRIDGEMCVIPFMPTHRIHCRALNDLVGFNRAYSARFGTDLPIDDWRYSTYRTQADQQVVLDTITAPIVAAVGTSPHGWGLAIDFLEGPRYGFGSTIHTWLRTNGPAYGWELMPWHREDGRYKEYWHFDYVR</sequence>
<organism evidence="3 4">
    <name type="scientific">Serinibacter arcticus</name>
    <dbReference type="NCBI Taxonomy" id="1655435"/>
    <lineage>
        <taxon>Bacteria</taxon>
        <taxon>Bacillati</taxon>
        <taxon>Actinomycetota</taxon>
        <taxon>Actinomycetes</taxon>
        <taxon>Micrococcales</taxon>
        <taxon>Beutenbergiaceae</taxon>
        <taxon>Serinibacter</taxon>
    </lineage>
</organism>
<feature type="signal peptide" evidence="1">
    <location>
        <begin position="1"/>
        <end position="33"/>
    </location>
</feature>
<evidence type="ECO:0000313" key="3">
    <source>
        <dbReference type="EMBL" id="PWD51898.1"/>
    </source>
</evidence>
<dbReference type="Proteomes" id="UP000245166">
    <property type="component" value="Unassembled WGS sequence"/>
</dbReference>
<feature type="domain" description="D-alanyl-D-alanine carboxypeptidase-like core" evidence="2">
    <location>
        <begin position="330"/>
        <end position="412"/>
    </location>
</feature>
<gene>
    <name evidence="3" type="ORF">C8046_15865</name>
</gene>
<dbReference type="InterPro" id="IPR003709">
    <property type="entry name" value="VanY-like_core_dom"/>
</dbReference>
<name>A0A2U1ZY30_9MICO</name>
<dbReference type="OrthoDB" id="5496837at2"/>
<dbReference type="GO" id="GO:0006508">
    <property type="term" value="P:proteolysis"/>
    <property type="evidence" value="ECO:0007669"/>
    <property type="project" value="InterPro"/>
</dbReference>
<dbReference type="RefSeq" id="WP_109230279.1">
    <property type="nucleotide sequence ID" value="NZ_PYHR01000002.1"/>
</dbReference>
<evidence type="ECO:0000256" key="1">
    <source>
        <dbReference type="SAM" id="SignalP"/>
    </source>
</evidence>
<keyword evidence="4" id="KW-1185">Reference proteome</keyword>
<proteinExistence type="predicted"/>
<reference evidence="3 4" key="1">
    <citation type="submission" date="2018-03" db="EMBL/GenBank/DDBJ databases">
        <title>Genome assembly of novel Miniimonas species PCH200.</title>
        <authorList>
            <person name="Thakur V."/>
            <person name="Kumar V."/>
            <person name="Singh D."/>
        </authorList>
    </citation>
    <scope>NUCLEOTIDE SEQUENCE [LARGE SCALE GENOMIC DNA]</scope>
    <source>
        <strain evidence="3 4">PCH200</strain>
    </source>
</reference>
<feature type="chain" id="PRO_5015756627" description="D-alanyl-D-alanine carboxypeptidase-like core domain-containing protein" evidence="1">
    <location>
        <begin position="34"/>
        <end position="413"/>
    </location>
</feature>
<keyword evidence="1" id="KW-0732">Signal</keyword>
<comment type="caution">
    <text evidence="3">The sequence shown here is derived from an EMBL/GenBank/DDBJ whole genome shotgun (WGS) entry which is preliminary data.</text>
</comment>
<dbReference type="SUPFAM" id="SSF55166">
    <property type="entry name" value="Hedgehog/DD-peptidase"/>
    <property type="match status" value="1"/>
</dbReference>
<dbReference type="InterPro" id="IPR009045">
    <property type="entry name" value="Zn_M74/Hedgehog-like"/>
</dbReference>
<dbReference type="CDD" id="cd14814">
    <property type="entry name" value="Peptidase_M15"/>
    <property type="match status" value="1"/>
</dbReference>
<accession>A0A2U1ZY30</accession>
<dbReference type="EMBL" id="PYHR01000002">
    <property type="protein sequence ID" value="PWD51898.1"/>
    <property type="molecule type" value="Genomic_DNA"/>
</dbReference>